<dbReference type="InterPro" id="IPR015943">
    <property type="entry name" value="WD40/YVTN_repeat-like_dom_sf"/>
</dbReference>
<keyword evidence="5" id="KW-0574">Periplasm</keyword>
<comment type="caution">
    <text evidence="8">The sequence shown here is derived from an EMBL/GenBank/DDBJ whole genome shotgun (WGS) entry which is preliminary data.</text>
</comment>
<gene>
    <name evidence="8" type="ORF">PRZ01_14420</name>
</gene>
<keyword evidence="4" id="KW-0732">Signal</keyword>
<dbReference type="Pfam" id="PF06433">
    <property type="entry name" value="Me-amine-dh_H"/>
    <property type="match status" value="1"/>
</dbReference>
<protein>
    <submittedName>
        <fullName evidence="8">Amine dehydrogenase large subunit</fullName>
    </submittedName>
</protein>
<evidence type="ECO:0000313" key="8">
    <source>
        <dbReference type="EMBL" id="MDC8786381.1"/>
    </source>
</evidence>
<dbReference type="SUPFAM" id="SSF50969">
    <property type="entry name" value="YVTN repeat-like/Quinoprotein amine dehydrogenase"/>
    <property type="match status" value="1"/>
</dbReference>
<dbReference type="RefSeq" id="WP_273597498.1">
    <property type="nucleotide sequence ID" value="NZ_JAQQXS010000013.1"/>
</dbReference>
<comment type="similarity">
    <text evidence="2">Belongs to the aromatic amine dehydrogenase heavy chain family.</text>
</comment>
<reference evidence="8 9" key="1">
    <citation type="submission" date="2022-10" db="EMBL/GenBank/DDBJ databases">
        <title>paucibacter sp. hw8 Genome sequencing.</title>
        <authorList>
            <person name="Park S."/>
        </authorList>
    </citation>
    <scope>NUCLEOTIDE SEQUENCE [LARGE SCALE GENOMIC DNA]</scope>
    <source>
        <strain evidence="9">hw8</strain>
    </source>
</reference>
<dbReference type="InterPro" id="IPR009451">
    <property type="entry name" value="Metamine_DH_Hvc"/>
</dbReference>
<dbReference type="EMBL" id="JAQQXS010000013">
    <property type="protein sequence ID" value="MDC8786381.1"/>
    <property type="molecule type" value="Genomic_DNA"/>
</dbReference>
<keyword evidence="7" id="KW-0560">Oxidoreductase</keyword>
<keyword evidence="6" id="KW-0249">Electron transport</keyword>
<dbReference type="Proteomes" id="UP001219862">
    <property type="component" value="Unassembled WGS sequence"/>
</dbReference>
<keyword evidence="3" id="KW-0813">Transport</keyword>
<keyword evidence="9" id="KW-1185">Reference proteome</keyword>
<proteinExistence type="inferred from homology"/>
<dbReference type="InterPro" id="IPR011044">
    <property type="entry name" value="Quino_amine_DH_bsu"/>
</dbReference>
<name>A0ABT5KX24_9BURK</name>
<evidence type="ECO:0000256" key="1">
    <source>
        <dbReference type="ARBA" id="ARBA00004418"/>
    </source>
</evidence>
<evidence type="ECO:0000256" key="4">
    <source>
        <dbReference type="ARBA" id="ARBA00022729"/>
    </source>
</evidence>
<comment type="subcellular location">
    <subcellularLocation>
        <location evidence="1">Periplasm</location>
    </subcellularLocation>
</comment>
<evidence type="ECO:0000256" key="6">
    <source>
        <dbReference type="ARBA" id="ARBA00022982"/>
    </source>
</evidence>
<evidence type="ECO:0000256" key="5">
    <source>
        <dbReference type="ARBA" id="ARBA00022764"/>
    </source>
</evidence>
<evidence type="ECO:0000256" key="3">
    <source>
        <dbReference type="ARBA" id="ARBA00022448"/>
    </source>
</evidence>
<accession>A0ABT5KX24</accession>
<evidence type="ECO:0000313" key="9">
    <source>
        <dbReference type="Proteomes" id="UP001219862"/>
    </source>
</evidence>
<evidence type="ECO:0000256" key="7">
    <source>
        <dbReference type="ARBA" id="ARBA00023002"/>
    </source>
</evidence>
<organism evidence="8 9">
    <name type="scientific">Roseateles koreensis</name>
    <dbReference type="NCBI Taxonomy" id="2987526"/>
    <lineage>
        <taxon>Bacteria</taxon>
        <taxon>Pseudomonadati</taxon>
        <taxon>Pseudomonadota</taxon>
        <taxon>Betaproteobacteria</taxon>
        <taxon>Burkholderiales</taxon>
        <taxon>Sphaerotilaceae</taxon>
        <taxon>Roseateles</taxon>
    </lineage>
</organism>
<sequence length="405" mass="44660">MDFQRRRQGSRGLLAVAAALVAWAGVHAGEVRAAPLTPPQQPPELPLEQLTVAALPAPDAYRLYLSDPTMGHLVDGRLHVIDARGMRYLGLLGTGFAGSSTLSRDRQSILVASTYHSRLQRGTRSDVVEVYGTKDLAFQYEIEIPAKHVQSLPMRTLMGTSNDGRFLFIQNATPATSVSVVDLHARKFVEEIPTPGCYGAIAWPDQARRFSSVCGDGRLATFELDEQGVLKQRSVSEPFFDPDKDPIFAHYQWSGSRLTFVSYRGQVHELDLRGTAPVALKPWGLTDAAAAKQGWRPGGYQLFALDSRSGRLYVGMHDKGSEGSHKNPAKEIWVFDSQTQRRIGRLPGQGAIGMALSHEDKPSLFVLSAMENRLLSFALSERPPLARLLHRSEPVGETPVYMEMQ</sequence>
<evidence type="ECO:0000256" key="2">
    <source>
        <dbReference type="ARBA" id="ARBA00010548"/>
    </source>
</evidence>
<dbReference type="Gene3D" id="2.130.10.10">
    <property type="entry name" value="YVTN repeat-like/Quinoprotein amine dehydrogenase"/>
    <property type="match status" value="1"/>
</dbReference>